<name>A0AAW6TRD8_9FLAO</name>
<proteinExistence type="predicted"/>
<evidence type="ECO:0000256" key="1">
    <source>
        <dbReference type="SAM" id="SignalP"/>
    </source>
</evidence>
<evidence type="ECO:0008006" key="4">
    <source>
        <dbReference type="Google" id="ProtNLM"/>
    </source>
</evidence>
<dbReference type="Proteomes" id="UP001228643">
    <property type="component" value="Unassembled WGS sequence"/>
</dbReference>
<comment type="caution">
    <text evidence="2">The sequence shown here is derived from an EMBL/GenBank/DDBJ whole genome shotgun (WGS) entry which is preliminary data.</text>
</comment>
<dbReference type="AlphaFoldDB" id="A0AAW6TRD8"/>
<reference evidence="2 3" key="1">
    <citation type="submission" date="2023-04" db="EMBL/GenBank/DDBJ databases">
        <title>Two novel species of Flavobacterium.</title>
        <authorList>
            <person name="Liu Q."/>
            <person name="Xin Y.-H."/>
        </authorList>
    </citation>
    <scope>NUCLEOTIDE SEQUENCE [LARGE SCALE GENOMIC DNA]</scope>
    <source>
        <strain evidence="2 3">LB2P87</strain>
    </source>
</reference>
<feature type="chain" id="PRO_5043936135" description="Lipoprotein" evidence="1">
    <location>
        <begin position="31"/>
        <end position="147"/>
    </location>
</feature>
<dbReference type="PROSITE" id="PS51257">
    <property type="entry name" value="PROKAR_LIPOPROTEIN"/>
    <property type="match status" value="1"/>
</dbReference>
<evidence type="ECO:0000313" key="2">
    <source>
        <dbReference type="EMBL" id="MDI5949682.1"/>
    </source>
</evidence>
<gene>
    <name evidence="2" type="ORF">QLS97_08480</name>
</gene>
<protein>
    <recommendedName>
        <fullName evidence="4">Lipoprotein</fullName>
    </recommendedName>
</protein>
<evidence type="ECO:0000313" key="3">
    <source>
        <dbReference type="Proteomes" id="UP001228643"/>
    </source>
</evidence>
<dbReference type="EMBL" id="JASCRY010000002">
    <property type="protein sequence ID" value="MDI5949682.1"/>
    <property type="molecule type" value="Genomic_DNA"/>
</dbReference>
<organism evidence="2 3">
    <name type="scientific">Flavobacterium yafengii</name>
    <dbReference type="NCBI Taxonomy" id="3041253"/>
    <lineage>
        <taxon>Bacteria</taxon>
        <taxon>Pseudomonadati</taxon>
        <taxon>Bacteroidota</taxon>
        <taxon>Flavobacteriia</taxon>
        <taxon>Flavobacteriales</taxon>
        <taxon>Flavobacteriaceae</taxon>
        <taxon>Flavobacterium</taxon>
    </lineage>
</organism>
<dbReference type="RefSeq" id="WP_282715876.1">
    <property type="nucleotide sequence ID" value="NZ_JASCRV010000002.1"/>
</dbReference>
<keyword evidence="1" id="KW-0732">Signal</keyword>
<accession>A0AAW6TRD8</accession>
<keyword evidence="3" id="KW-1185">Reference proteome</keyword>
<sequence length="147" mass="16461">MKTLKLIFFSRNVLLSASAALLLFSLTSCAKKVVFLTSSVVPAARGQVTVKKDNNNNFAIKIKIDNLAEAKRLEPSKNTYVVWMETDESMVKNIGQIQSNNPFMSSKLKATFETVTAFKPKKIFITAEDNSDAQYPGNQFVLETKRF</sequence>
<feature type="signal peptide" evidence="1">
    <location>
        <begin position="1"/>
        <end position="30"/>
    </location>
</feature>